<organism evidence="10 11">
    <name type="scientific">Botryosphaeria dothidea</name>
    <dbReference type="NCBI Taxonomy" id="55169"/>
    <lineage>
        <taxon>Eukaryota</taxon>
        <taxon>Fungi</taxon>
        <taxon>Dikarya</taxon>
        <taxon>Ascomycota</taxon>
        <taxon>Pezizomycotina</taxon>
        <taxon>Dothideomycetes</taxon>
        <taxon>Dothideomycetes incertae sedis</taxon>
        <taxon>Botryosphaeriales</taxon>
        <taxon>Botryosphaeriaceae</taxon>
        <taxon>Botryosphaeria</taxon>
    </lineage>
</organism>
<dbReference type="AlphaFoldDB" id="A0A8H4N859"/>
<evidence type="ECO:0000256" key="3">
    <source>
        <dbReference type="ARBA" id="ARBA00022448"/>
    </source>
</evidence>
<dbReference type="Gene3D" id="1.20.1250.20">
    <property type="entry name" value="MFS general substrate transporter like domains"/>
    <property type="match status" value="2"/>
</dbReference>
<dbReference type="SUPFAM" id="SSF103473">
    <property type="entry name" value="MFS general substrate transporter"/>
    <property type="match status" value="1"/>
</dbReference>
<feature type="transmembrane region" description="Helical" evidence="8">
    <location>
        <begin position="188"/>
        <end position="208"/>
    </location>
</feature>
<feature type="compositionally biased region" description="Low complexity" evidence="7">
    <location>
        <begin position="1"/>
        <end position="14"/>
    </location>
</feature>
<evidence type="ECO:0000259" key="9">
    <source>
        <dbReference type="PROSITE" id="PS50850"/>
    </source>
</evidence>
<dbReference type="GO" id="GO:0022857">
    <property type="term" value="F:transmembrane transporter activity"/>
    <property type="evidence" value="ECO:0007669"/>
    <property type="project" value="InterPro"/>
</dbReference>
<dbReference type="Proteomes" id="UP000572817">
    <property type="component" value="Unassembled WGS sequence"/>
</dbReference>
<feature type="transmembrane region" description="Helical" evidence="8">
    <location>
        <begin position="361"/>
        <end position="379"/>
    </location>
</feature>
<protein>
    <submittedName>
        <fullName evidence="10">Monocarboxylate permease-like protein</fullName>
    </submittedName>
</protein>
<keyword evidence="6 8" id="KW-0472">Membrane</keyword>
<dbReference type="Pfam" id="PF07690">
    <property type="entry name" value="MFS_1"/>
    <property type="match status" value="1"/>
</dbReference>
<feature type="region of interest" description="Disordered" evidence="7">
    <location>
        <begin position="1"/>
        <end position="83"/>
    </location>
</feature>
<reference evidence="10" key="1">
    <citation type="submission" date="2020-04" db="EMBL/GenBank/DDBJ databases">
        <title>Genome Assembly and Annotation of Botryosphaeria dothidea sdau 11-99, a Latent Pathogen of Apple Fruit Ring Rot in China.</title>
        <authorList>
            <person name="Yu C."/>
            <person name="Diao Y."/>
            <person name="Lu Q."/>
            <person name="Zhao J."/>
            <person name="Cui S."/>
            <person name="Peng C."/>
            <person name="He B."/>
            <person name="Liu H."/>
        </authorList>
    </citation>
    <scope>NUCLEOTIDE SEQUENCE [LARGE SCALE GENOMIC DNA]</scope>
    <source>
        <strain evidence="10">Sdau11-99</strain>
    </source>
</reference>
<evidence type="ECO:0000256" key="7">
    <source>
        <dbReference type="SAM" id="MobiDB-lite"/>
    </source>
</evidence>
<dbReference type="InterPro" id="IPR050327">
    <property type="entry name" value="Proton-linked_MCT"/>
</dbReference>
<evidence type="ECO:0000313" key="11">
    <source>
        <dbReference type="Proteomes" id="UP000572817"/>
    </source>
</evidence>
<evidence type="ECO:0000256" key="1">
    <source>
        <dbReference type="ARBA" id="ARBA00004141"/>
    </source>
</evidence>
<sequence length="485" mass="52360">MSSSTSLSDSPVSSVKAMERESQHSNVLEKNNHLHDQEPVSNHTEANILPEVETEPQVSEKLPNGDAEKGGPPHAPPNPMMDPKSFPDGGLDAWLCVLGGFCALFCSFGWINCIGVFQEYYQTHQLSQYSASTISWIPSCEAFMMFFGGPIIGKLYDNYGPRYILLVGSFLHVFGLMMASLSSEYYQFILSQGIVSAMGASAIFYPAMSTNATWFFRRRALAFGLMAAGSSIGGVIFPIMVTHLIPEVGFAWTMRICAFLILFLMTIANLTIKSRIPPMPKPLAPIEFVLPFKEMPYLMLTIGSFLFFMGMFLPINYLIVQATSEGMSAHLASYLIPILNALSLFGRVLPGYVGDKIGRYNVMLVLCALTAVLDLALWIPASGNAALIVFAAAYGFGSGAFVSMAPALIAQISDVRKIGVRSGAMFAVISIAALVSNPIAGAIVGAEDGSFTGLKIFCGVMQVAGAVFIFFSRTALVGLKLKVKV</sequence>
<comment type="caution">
    <text evidence="10">The sequence shown here is derived from an EMBL/GenBank/DDBJ whole genome shotgun (WGS) entry which is preliminary data.</text>
</comment>
<keyword evidence="3" id="KW-0813">Transport</keyword>
<evidence type="ECO:0000256" key="4">
    <source>
        <dbReference type="ARBA" id="ARBA00022692"/>
    </source>
</evidence>
<keyword evidence="11" id="KW-1185">Reference proteome</keyword>
<dbReference type="InterPro" id="IPR036259">
    <property type="entry name" value="MFS_trans_sf"/>
</dbReference>
<dbReference type="InterPro" id="IPR011701">
    <property type="entry name" value="MFS"/>
</dbReference>
<feature type="transmembrane region" description="Helical" evidence="8">
    <location>
        <begin position="424"/>
        <end position="446"/>
    </location>
</feature>
<feature type="transmembrane region" description="Helical" evidence="8">
    <location>
        <begin position="220"/>
        <end position="240"/>
    </location>
</feature>
<keyword evidence="4 8" id="KW-0812">Transmembrane</keyword>
<dbReference type="GO" id="GO:0016020">
    <property type="term" value="C:membrane"/>
    <property type="evidence" value="ECO:0007669"/>
    <property type="project" value="UniProtKB-SubCell"/>
</dbReference>
<dbReference type="CDD" id="cd17352">
    <property type="entry name" value="MFS_MCT_SLC16"/>
    <property type="match status" value="1"/>
</dbReference>
<feature type="transmembrane region" description="Helical" evidence="8">
    <location>
        <begin position="385"/>
        <end position="412"/>
    </location>
</feature>
<evidence type="ECO:0000256" key="5">
    <source>
        <dbReference type="ARBA" id="ARBA00022989"/>
    </source>
</evidence>
<evidence type="ECO:0000256" key="8">
    <source>
        <dbReference type="SAM" id="Phobius"/>
    </source>
</evidence>
<dbReference type="PANTHER" id="PTHR11360">
    <property type="entry name" value="MONOCARBOXYLATE TRANSPORTER"/>
    <property type="match status" value="1"/>
</dbReference>
<feature type="transmembrane region" description="Helical" evidence="8">
    <location>
        <begin position="252"/>
        <end position="272"/>
    </location>
</feature>
<dbReference type="PANTHER" id="PTHR11360:SF224">
    <property type="entry name" value="MAJOR FACILITATOR SUPERFAMILY (MFS) PROFILE DOMAIN-CONTAINING PROTEIN-RELATED"/>
    <property type="match status" value="1"/>
</dbReference>
<keyword evidence="5 8" id="KW-1133">Transmembrane helix</keyword>
<proteinExistence type="inferred from homology"/>
<accession>A0A8H4N859</accession>
<feature type="transmembrane region" description="Helical" evidence="8">
    <location>
        <begin position="93"/>
        <end position="117"/>
    </location>
</feature>
<feature type="domain" description="Major facilitator superfamily (MFS) profile" evidence="9">
    <location>
        <begin position="93"/>
        <end position="485"/>
    </location>
</feature>
<evidence type="ECO:0000256" key="6">
    <source>
        <dbReference type="ARBA" id="ARBA00023136"/>
    </source>
</evidence>
<comment type="similarity">
    <text evidence="2">Belongs to the major facilitator superfamily. Monocarboxylate porter (TC 2.A.1.13) family.</text>
</comment>
<evidence type="ECO:0000313" key="10">
    <source>
        <dbReference type="EMBL" id="KAF4310813.1"/>
    </source>
</evidence>
<evidence type="ECO:0000256" key="2">
    <source>
        <dbReference type="ARBA" id="ARBA00006727"/>
    </source>
</evidence>
<feature type="transmembrane region" description="Helical" evidence="8">
    <location>
        <begin position="163"/>
        <end position="182"/>
    </location>
</feature>
<dbReference type="InterPro" id="IPR020846">
    <property type="entry name" value="MFS_dom"/>
</dbReference>
<feature type="transmembrane region" description="Helical" evidence="8">
    <location>
        <begin position="297"/>
        <end position="319"/>
    </location>
</feature>
<name>A0A8H4N859_9PEZI</name>
<comment type="subcellular location">
    <subcellularLocation>
        <location evidence="1">Membrane</location>
        <topology evidence="1">Multi-pass membrane protein</topology>
    </subcellularLocation>
</comment>
<gene>
    <name evidence="10" type="ORF">GTA08_BOTSDO13814</name>
</gene>
<dbReference type="OrthoDB" id="5667at2759"/>
<dbReference type="EMBL" id="WWBZ02000013">
    <property type="protein sequence ID" value="KAF4310813.1"/>
    <property type="molecule type" value="Genomic_DNA"/>
</dbReference>
<feature type="transmembrane region" description="Helical" evidence="8">
    <location>
        <begin position="331"/>
        <end position="349"/>
    </location>
</feature>
<dbReference type="PROSITE" id="PS50850">
    <property type="entry name" value="MFS"/>
    <property type="match status" value="1"/>
</dbReference>
<feature type="transmembrane region" description="Helical" evidence="8">
    <location>
        <begin position="452"/>
        <end position="472"/>
    </location>
</feature>